<comment type="similarity">
    <text evidence="1">Belongs to the initiator RepB protein family.</text>
</comment>
<name>A0ABT4VEU6_9HELI</name>
<dbReference type="Gene3D" id="1.10.10.10">
    <property type="entry name" value="Winged helix-like DNA-binding domain superfamily/Winged helix DNA-binding domain"/>
    <property type="match status" value="1"/>
</dbReference>
<dbReference type="InterPro" id="IPR036388">
    <property type="entry name" value="WH-like_DNA-bd_sf"/>
</dbReference>
<reference evidence="3 4" key="1">
    <citation type="submission" date="2023-01" db="EMBL/GenBank/DDBJ databases">
        <title>Description of Helicobacter ibis sp. nov. isolated from faecal droppings of black-faced ibis (Theristicus melanopis).</title>
        <authorList>
            <person name="Lopez-Cantillo M."/>
            <person name="Vidal-Veuthey B."/>
            <person name="Mella A."/>
            <person name="De La Haba R."/>
            <person name="Collado L."/>
        </authorList>
    </citation>
    <scope>NUCLEOTIDE SEQUENCE [LARGE SCALE GENOMIC DNA]</scope>
    <source>
        <strain evidence="3 4">A82</strain>
    </source>
</reference>
<dbReference type="InterPro" id="IPR036390">
    <property type="entry name" value="WH_DNA-bd_sf"/>
</dbReference>
<sequence>MRKTYKRQKTIVVDTRNPVVEYHNDFSDVIFDNFNEIDFDIFFALCSVLKNKYNKLVLISFRDILNLIDTSSFENGKSSLRVNKKRFYENLVFFATKLSSLKFESNLIYEDGYRYFKVSSFFEEISVDERLEVLAIKVSNSGAFFINNIIEYYTKFELKEFCSLRGKYSKNLYRLLKQFNNLGECYIDFNKFRRLMGVSSNLRNCDFDRRILNPAITMLNQNNHKNEPYFKNLLRYCVE</sequence>
<accession>A0ABT4VEU6</accession>
<evidence type="ECO:0000256" key="1">
    <source>
        <dbReference type="ARBA" id="ARBA00038283"/>
    </source>
</evidence>
<feature type="domain" description="Initiator Rep protein WH1" evidence="2">
    <location>
        <begin position="20"/>
        <end position="177"/>
    </location>
</feature>
<dbReference type="InterPro" id="IPR000525">
    <property type="entry name" value="Initiator_Rep_WH1"/>
</dbReference>
<proteinExistence type="inferred from homology"/>
<gene>
    <name evidence="3" type="ORF">PF021_03325</name>
</gene>
<protein>
    <submittedName>
        <fullName evidence="3">Replication initiation protein</fullName>
    </submittedName>
</protein>
<keyword evidence="4" id="KW-1185">Reference proteome</keyword>
<dbReference type="Pfam" id="PF01051">
    <property type="entry name" value="Rep3_N"/>
    <property type="match status" value="1"/>
</dbReference>
<dbReference type="SUPFAM" id="SSF46785">
    <property type="entry name" value="Winged helix' DNA-binding domain"/>
    <property type="match status" value="1"/>
</dbReference>
<evidence type="ECO:0000313" key="4">
    <source>
        <dbReference type="Proteomes" id="UP001210261"/>
    </source>
</evidence>
<dbReference type="RefSeq" id="WP_271020978.1">
    <property type="nucleotide sequence ID" value="NZ_JAQHXR010000001.1"/>
</dbReference>
<dbReference type="Proteomes" id="UP001210261">
    <property type="component" value="Unassembled WGS sequence"/>
</dbReference>
<evidence type="ECO:0000259" key="2">
    <source>
        <dbReference type="Pfam" id="PF01051"/>
    </source>
</evidence>
<dbReference type="EMBL" id="JAQHXR010000001">
    <property type="protein sequence ID" value="MDA3968703.1"/>
    <property type="molecule type" value="Genomic_DNA"/>
</dbReference>
<comment type="caution">
    <text evidence="3">The sequence shown here is derived from an EMBL/GenBank/DDBJ whole genome shotgun (WGS) entry which is preliminary data.</text>
</comment>
<evidence type="ECO:0000313" key="3">
    <source>
        <dbReference type="EMBL" id="MDA3968703.1"/>
    </source>
</evidence>
<organism evidence="3 4">
    <name type="scientific">Helicobacter ibis</name>
    <dbReference type="NCBI Taxonomy" id="2962633"/>
    <lineage>
        <taxon>Bacteria</taxon>
        <taxon>Pseudomonadati</taxon>
        <taxon>Campylobacterota</taxon>
        <taxon>Epsilonproteobacteria</taxon>
        <taxon>Campylobacterales</taxon>
        <taxon>Helicobacteraceae</taxon>
        <taxon>Helicobacter</taxon>
    </lineage>
</organism>